<dbReference type="EMBL" id="CP022426">
    <property type="protein sequence ID" value="ATP10194.1"/>
    <property type="molecule type" value="Genomic_DNA"/>
</dbReference>
<organism evidence="2 3">
    <name type="scientific">Aeromonas salmonicida subsp. pectinolytica 34mel</name>
    <dbReference type="NCBI Taxonomy" id="1324960"/>
    <lineage>
        <taxon>Bacteria</taxon>
        <taxon>Pseudomonadati</taxon>
        <taxon>Pseudomonadota</taxon>
        <taxon>Gammaproteobacteria</taxon>
        <taxon>Aeromonadales</taxon>
        <taxon>Aeromonadaceae</taxon>
        <taxon>Aeromonas</taxon>
    </lineage>
</organism>
<accession>A0A2D1QIZ8</accession>
<feature type="transmembrane region" description="Helical" evidence="1">
    <location>
        <begin position="42"/>
        <end position="64"/>
    </location>
</feature>
<keyword evidence="1" id="KW-0812">Transmembrane</keyword>
<reference evidence="3" key="1">
    <citation type="journal article" date="2018" name="BMC Genomics">
        <title>The complete and fully assembled genome sequence of Aeromonas salmonicida subsp. pectinolytica and its comparative analysis with other Aeromonas species: investigation of the mobilome in environmental and pathogenic strains.</title>
        <authorList>
            <person name="Pfeiffer F."/>
            <person name="Zamora-Lagos M.A."/>
            <person name="Blettinger M."/>
            <person name="Yeroslaviz A."/>
            <person name="Dahl A."/>
            <person name="Gruber S."/>
            <person name="Habermann B.H."/>
        </authorList>
    </citation>
    <scope>NUCLEOTIDE SEQUENCE [LARGE SCALE GENOMIC DNA]</scope>
    <source>
        <strain evidence="3">34mel</strain>
    </source>
</reference>
<name>A0A2D1QIZ8_AERSA</name>
<keyword evidence="1" id="KW-1133">Transmembrane helix</keyword>
<gene>
    <name evidence="2" type="ORF">Asalp_30860</name>
</gene>
<sequence>MAWPPSVKCHQSVTRLGLYTPCGRIFSHVTKKTKNSKQEKRFLFLQVTYLSLNDSFYGWLGFFINHSYLFLKS</sequence>
<protein>
    <submittedName>
        <fullName evidence="2">Uncharacterized protein</fullName>
    </submittedName>
</protein>
<proteinExistence type="predicted"/>
<evidence type="ECO:0000313" key="3">
    <source>
        <dbReference type="Proteomes" id="UP000222916"/>
    </source>
</evidence>
<evidence type="ECO:0000313" key="2">
    <source>
        <dbReference type="EMBL" id="ATP10194.1"/>
    </source>
</evidence>
<dbReference type="AlphaFoldDB" id="A0A2D1QIZ8"/>
<evidence type="ECO:0000256" key="1">
    <source>
        <dbReference type="SAM" id="Phobius"/>
    </source>
</evidence>
<keyword evidence="1" id="KW-0472">Membrane</keyword>
<dbReference type="Proteomes" id="UP000222916">
    <property type="component" value="Chromosome"/>
</dbReference>